<reference evidence="1 2" key="1">
    <citation type="submission" date="2016-03" db="EMBL/GenBank/DDBJ databases">
        <title>Genome sequencing of Devosia sp. S37.</title>
        <authorList>
            <person name="Mohd Nor M."/>
        </authorList>
    </citation>
    <scope>NUCLEOTIDE SEQUENCE [LARGE SCALE GENOMIC DNA]</scope>
    <source>
        <strain evidence="1 2">S37</strain>
    </source>
</reference>
<evidence type="ECO:0008006" key="3">
    <source>
        <dbReference type="Google" id="ProtNLM"/>
    </source>
</evidence>
<sequence>MPSMTEPQPEIDVDDALESARGWADQLCGDIVLVPFKDGAPDWSMTRRDLDWPDVHLDPADVPRLAILTDSFHNIDPDVPMGSGVSTVSWWDRHGAEHVHAIEGVPEYTKRCEGIVARSIASGWPLLYRKKPANTPTADDLPVLDLASLDGRPVPERAWFIPDLIPSRNVTLLSGDGGLGKSLLALQLGIASTLDRVTIGLKPQAGRCLYLAAEDEAEEFHRRAADVLRHLGASFAETGGRFNLVPLADRDALLAVPGKNGTMEPTKLFEHTVKLVEKYQPDLLVLDTAADVFGGDEIKRVQVRQFIGMLRSICLQWNCAILLLAHPSVAGMQSGTGSSGSTAWNNSVRSRLYLDLPSGDDVDPDMRRLGQKKSNYGPRDKQLFFRWADGAFVEVDTTRPNPASGLMNRKAEEVFVTLLSKLNRQGQRLSPSPSQSYAPRIMEMQPEAEGIKKKAFAAAQQRLLDSGIIKIIEEGPASRRYKRLIVTAEDFSERGAA</sequence>
<dbReference type="OrthoDB" id="1496333at2"/>
<dbReference type="Gene3D" id="3.40.50.300">
    <property type="entry name" value="P-loop containing nucleotide triphosphate hydrolases"/>
    <property type="match status" value="1"/>
</dbReference>
<dbReference type="Proteomes" id="UP000078389">
    <property type="component" value="Unassembled WGS sequence"/>
</dbReference>
<dbReference type="STRING" id="1770058.A3840_08470"/>
<protein>
    <recommendedName>
        <fullName evidence="3">AAA+ ATPase domain-containing protein</fullName>
    </recommendedName>
</protein>
<dbReference type="EMBL" id="LVVY01000077">
    <property type="protein sequence ID" value="OAM77769.1"/>
    <property type="molecule type" value="Genomic_DNA"/>
</dbReference>
<dbReference type="AlphaFoldDB" id="A0A178HYE9"/>
<comment type="caution">
    <text evidence="1">The sequence shown here is derived from an EMBL/GenBank/DDBJ whole genome shotgun (WGS) entry which is preliminary data.</text>
</comment>
<name>A0A178HYE9_9HYPH</name>
<evidence type="ECO:0000313" key="1">
    <source>
        <dbReference type="EMBL" id="OAM77769.1"/>
    </source>
</evidence>
<dbReference type="InterPro" id="IPR027417">
    <property type="entry name" value="P-loop_NTPase"/>
</dbReference>
<gene>
    <name evidence="1" type="ORF">A3840_08470</name>
</gene>
<accession>A0A178HYE9</accession>
<organism evidence="1 2">
    <name type="scientific">Devosia elaeis</name>
    <dbReference type="NCBI Taxonomy" id="1770058"/>
    <lineage>
        <taxon>Bacteria</taxon>
        <taxon>Pseudomonadati</taxon>
        <taxon>Pseudomonadota</taxon>
        <taxon>Alphaproteobacteria</taxon>
        <taxon>Hyphomicrobiales</taxon>
        <taxon>Devosiaceae</taxon>
        <taxon>Devosia</taxon>
    </lineage>
</organism>
<dbReference type="SUPFAM" id="SSF52540">
    <property type="entry name" value="P-loop containing nucleoside triphosphate hydrolases"/>
    <property type="match status" value="1"/>
</dbReference>
<proteinExistence type="predicted"/>
<keyword evidence="2" id="KW-1185">Reference proteome</keyword>
<evidence type="ECO:0000313" key="2">
    <source>
        <dbReference type="Proteomes" id="UP000078389"/>
    </source>
</evidence>
<dbReference type="Pfam" id="PF13481">
    <property type="entry name" value="AAA_25"/>
    <property type="match status" value="1"/>
</dbReference>